<feature type="region of interest" description="Disordered" evidence="3">
    <location>
        <begin position="1820"/>
        <end position="1840"/>
    </location>
</feature>
<evidence type="ECO:0000313" key="6">
    <source>
        <dbReference type="EMBL" id="GKV47799.1"/>
    </source>
</evidence>
<gene>
    <name evidence="6" type="ORF">SLEP1_g54661</name>
</gene>
<evidence type="ECO:0000313" key="7">
    <source>
        <dbReference type="Proteomes" id="UP001054252"/>
    </source>
</evidence>
<dbReference type="Gene3D" id="3.30.420.10">
    <property type="entry name" value="Ribonuclease H-like superfamily/Ribonuclease H"/>
    <property type="match status" value="2"/>
</dbReference>
<dbReference type="Gene3D" id="2.40.70.10">
    <property type="entry name" value="Acid Proteases"/>
    <property type="match status" value="1"/>
</dbReference>
<feature type="region of interest" description="Disordered" evidence="3">
    <location>
        <begin position="207"/>
        <end position="277"/>
    </location>
</feature>
<evidence type="ECO:0000259" key="5">
    <source>
        <dbReference type="PROSITE" id="PS50994"/>
    </source>
</evidence>
<dbReference type="PROSITE" id="PS50879">
    <property type="entry name" value="RNASE_H_1"/>
    <property type="match status" value="1"/>
</dbReference>
<dbReference type="InterPro" id="IPR036691">
    <property type="entry name" value="Endo/exonu/phosph_ase_sf"/>
</dbReference>
<dbReference type="SUPFAM" id="SSF56219">
    <property type="entry name" value="DNase I-like"/>
    <property type="match status" value="1"/>
</dbReference>
<keyword evidence="1" id="KW-0233">DNA recombination</keyword>
<name>A0AAV5MFM5_9ROSI</name>
<dbReference type="GO" id="GO:0006310">
    <property type="term" value="P:DNA recombination"/>
    <property type="evidence" value="ECO:0007669"/>
    <property type="project" value="UniProtKB-KW"/>
</dbReference>
<feature type="compositionally biased region" description="Basic and acidic residues" evidence="3">
    <location>
        <begin position="212"/>
        <end position="237"/>
    </location>
</feature>
<feature type="domain" description="Integrase catalytic" evidence="5">
    <location>
        <begin position="2486"/>
        <end position="2592"/>
    </location>
</feature>
<feature type="region of interest" description="Disordered" evidence="3">
    <location>
        <begin position="1540"/>
        <end position="1567"/>
    </location>
</feature>
<feature type="compositionally biased region" description="Basic and acidic residues" evidence="3">
    <location>
        <begin position="53"/>
        <end position="65"/>
    </location>
</feature>
<dbReference type="CDD" id="cd00303">
    <property type="entry name" value="retropepsin_like"/>
    <property type="match status" value="1"/>
</dbReference>
<evidence type="ECO:0008006" key="8">
    <source>
        <dbReference type="Google" id="ProtNLM"/>
    </source>
</evidence>
<evidence type="ECO:0000256" key="1">
    <source>
        <dbReference type="ARBA" id="ARBA00023172"/>
    </source>
</evidence>
<organism evidence="6 7">
    <name type="scientific">Rubroshorea leprosula</name>
    <dbReference type="NCBI Taxonomy" id="152421"/>
    <lineage>
        <taxon>Eukaryota</taxon>
        <taxon>Viridiplantae</taxon>
        <taxon>Streptophyta</taxon>
        <taxon>Embryophyta</taxon>
        <taxon>Tracheophyta</taxon>
        <taxon>Spermatophyta</taxon>
        <taxon>Magnoliopsida</taxon>
        <taxon>eudicotyledons</taxon>
        <taxon>Gunneridae</taxon>
        <taxon>Pentapetalae</taxon>
        <taxon>rosids</taxon>
        <taxon>malvids</taxon>
        <taxon>Malvales</taxon>
        <taxon>Dipterocarpaceae</taxon>
        <taxon>Rubroshorea</taxon>
    </lineage>
</organism>
<evidence type="ECO:0000256" key="3">
    <source>
        <dbReference type="SAM" id="MobiDB-lite"/>
    </source>
</evidence>
<dbReference type="Pfam" id="PF00665">
    <property type="entry name" value="rve"/>
    <property type="match status" value="1"/>
</dbReference>
<dbReference type="InterPro" id="IPR025558">
    <property type="entry name" value="DUF4283"/>
</dbReference>
<dbReference type="InterPro" id="IPR043128">
    <property type="entry name" value="Rev_trsase/Diguanyl_cyclase"/>
</dbReference>
<dbReference type="SUPFAM" id="SSF56672">
    <property type="entry name" value="DNA/RNA polymerases"/>
    <property type="match status" value="1"/>
</dbReference>
<dbReference type="CDD" id="cd09279">
    <property type="entry name" value="RNase_HI_like"/>
    <property type="match status" value="1"/>
</dbReference>
<dbReference type="Gene3D" id="3.30.70.270">
    <property type="match status" value="2"/>
</dbReference>
<dbReference type="InterPro" id="IPR002156">
    <property type="entry name" value="RNaseH_domain"/>
</dbReference>
<dbReference type="GO" id="GO:0004523">
    <property type="term" value="F:RNA-DNA hybrid ribonuclease activity"/>
    <property type="evidence" value="ECO:0007669"/>
    <property type="project" value="InterPro"/>
</dbReference>
<feature type="region of interest" description="Disordered" evidence="3">
    <location>
        <begin position="1204"/>
        <end position="1229"/>
    </location>
</feature>
<dbReference type="SUPFAM" id="SSF53098">
    <property type="entry name" value="Ribonuclease H-like"/>
    <property type="match status" value="1"/>
</dbReference>
<keyword evidence="2" id="KW-0175">Coiled coil</keyword>
<dbReference type="PROSITE" id="PS50994">
    <property type="entry name" value="INTEGRASE"/>
    <property type="match status" value="1"/>
</dbReference>
<dbReference type="Pfam" id="PF14111">
    <property type="entry name" value="DUF4283"/>
    <property type="match status" value="1"/>
</dbReference>
<dbReference type="GO" id="GO:0003676">
    <property type="term" value="F:nucleic acid binding"/>
    <property type="evidence" value="ECO:0007669"/>
    <property type="project" value="InterPro"/>
</dbReference>
<evidence type="ECO:0000256" key="2">
    <source>
        <dbReference type="SAM" id="Coils"/>
    </source>
</evidence>
<dbReference type="Pfam" id="PF13966">
    <property type="entry name" value="zf-RVT"/>
    <property type="match status" value="1"/>
</dbReference>
<dbReference type="InterPro" id="IPR043502">
    <property type="entry name" value="DNA/RNA_pol_sf"/>
</dbReference>
<dbReference type="InterPro" id="IPR001584">
    <property type="entry name" value="Integrase_cat-core"/>
</dbReference>
<sequence>MWLNLLKDNMVHTFTGGRPPRNEMDEQEDTHVSEPGLNDFRPMPRNLFVGGAEQDHLSETDDERTPTGYATQPEQFQVPTGTRQRPVRPYNSRRERPERSTEPARTTELEERTRVLEMAMGRPRKKDPPPKGGSATKTRDLKDDNGEQNSISVEETNKEQTEVVKLAARNPHQMGLEIEKSGRLSPDLGEKEGDDEGILLDLAVSMQCQRKSRSDACSRDDRADKGKNEADPVEGKAAKGKKGVHSETQPSVIQMKQPAGEKEAGSTSGTAISPSARWSDLIEKEKGEVQPSLKQKPLRSWASVVEGNRDISKGWDLQYIKPQDPTGAVVITEDEWVKGSKIWENALVGYVLGSKPEFKDIANFVNNRWREFQVPKAFMLRNGVFLFDFGNGNAKQAVLERCWTFNGHPLILKQWTPDFDPDNLDISKIPVWIQFPELHLSLWNLESLGKLASYVGVPIATDALTAKRQRVAYARMLIVGKKSIEGNDEVCGGEVQTATNVKQSTLSRSSGELIGERNEQSPVQLEVGAVKSMNLQSEISTGTGDKEMMQKAAGGESSIIGDVKFLCTIVYAFNTFDGRLALWDQVRALDVENVPWIISGDFNTTLNYGERVKPSGVVWGDTSELKDFVSRMEVFDLQFSGAFFTWSNKQGENDRLWCKLDRGCPMFVVVQKLKLVKQKMKQLHKNRYGNLEGRIKDMAAELQNVQASMQNALFDETLAAKEKELQRELTKLERANLSVIAQRAKVIWLKEMDSNSAYFHAKVKERQHRSVINSSLNSEGVRVTQPELIEQEFLMFYQNLFGKAKEGVQAVDMNVIRRGRVLTTKESEELCRPFTAKEVEIALFSTPSNKSPGLDGFTSGFYRAAWSIIKNDVTAAVLDFFDSGKILKQINATNITIVPKVSCPNVVSDYRPIACCNVIYKIYNNKFIDLPRSDDIMLFCKADEESIVLIMQKFEEFARVSGLEVNRMKSEQRFCELISKDEIAVWGHDLTVCEWWDGLDWTIPDSFVRRHPMLVQIIRCQKLSQQVDKVIWKPAKNGLFTISSCYECLRVKRPKVEWHHIVWAGCIFPRHRFIFWLVLRGRLKTKDLLTSRGMRIEKGCCLCGRYDETCEHLFFDCSFAKEVWRLVLDFLNIHRQPKRWSVEWLWLKKACKGRSTQSNKLKAAVAATIYMIWQERNRRVTLSKDAQPAAVVTTRNSPALSNIVVPTRPRGSGKLNLEPSSSKHSEELMKKNADLERQLRDVQKSIDELKSPRSHQQTLDLDSAPLNLSITAEPYKEGFKIPHLETYDGSGDLDEHLHTYQAIMRIQNANDAMMCKGFPATLKSTARRWYHKLPRHSIDSYSQLAKLFSNKFVSQREIKRTATELMQVNQKEGESLRDYMQRFNKATLDIDNVPDTICLSALLHGLKRGRFLDDLLENPPRTWNEVNDRNSHRGEKKRKSKRSASSGGSPLTSQNKSKHCDYHRVYGHNTEDCQHLKDELEFLARNGKLEGYVQKPHAQQPTQTHFVQGYDRPQGQRYQLGGAQNVYQDSQYLSDQGRAYRGRPFNRRGQGQRATAQNQKDKKGVGYAGIPPPSSTINMISGGVHSGGQSVRARKAYARQVMTVNKNRPLKRPFEEAEWESTPITFSPADYKRAEREPDIIMPHADPFVATVHIGNHNVNKVFIDTGSSPDILYWSCFQKMQLNPSSLQKHEGPIYGFDNQPVPVEGVITLPIYVGSEPRFRMASVTFLVVKMESAFNAILGRATLCELKAVISQPHLCMKFPTPQGVGVLKGNQKMARACYQDTFKKVELAAAPAYAEGRKPTQLGQQTMSISDIEHRPESVEQKAEPVEPVETLSTDPTRRPVVQKRHLFGLEKQAAIDEEIQKLLQAGFIRRVEYSEWVSNPVLVKKPNGKWRMCIDFTNINDACPKDPHPLPNVEKLVERAAGHERMSFLDASSGYHQVQLLLDDQEKTAFYAGDAIYCYVMMPFGLKNAGATYQKLVQIIFKLQIGRNIEVYVDDMIVTSMRAEDHIDDLDETFQNLRRAQMKLNPLKCTFAVESGKFLGYVVSKKGIEINPEKVEAVQQMEPPKTIKDVQRLTGRVAALHRFIARSAKRCLPFFKALREPKNFQWTDECQQAFDELKQYLASAPLLSKHVDGECLFLYLGVTDEAKPELSSQLIGWSVELSEYDLKFRPRTTIKGQAIADFLVECISATKEEKAPEHPVWVLYVDGAANIEGSGAGAVLIGPDGFKSEHALRFKFQTTNNAAEYEALIYGLKLASELKVQSIQVFSDSQLVVGQVNGSCDIRDPQLNRYASVVNRLKSIFALFQIDKIPRADNHRADELSKLASSQDINPQRSTIVEVLDAPSYIDFAVECQLLSTDPSTPSWTTLLINYLQSGELPEDQSAAKLIKRRAAHFTLLDNQLYKRVASMPLLRCLTPYEAEYAVREVHEGVCGTHIGGRTLARKLLRHGIRARSKVHANLVTVYELSVSILVKTGEMLSSLTPPWPFAQWGVDLLGPFMKGKGGCTYLVVAVDYFTKWIEAKPLSMTTEKKIEEFLFNSILCRFGIPKRIIADNGPQFRAAALRSFCNDYGIEFALTSVYTPQSNGLTSLNKVLWSCRVFWLHILIGLTSSIKCCDHVVLRPARPQAKPRSAWHTELRPSSPSRSDCHPIDQIVMTIRIMNNS</sequence>
<reference evidence="6 7" key="1">
    <citation type="journal article" date="2021" name="Commun. Biol.">
        <title>The genome of Shorea leprosula (Dipterocarpaceae) highlights the ecological relevance of drought in aseasonal tropical rainforests.</title>
        <authorList>
            <person name="Ng K.K.S."/>
            <person name="Kobayashi M.J."/>
            <person name="Fawcett J.A."/>
            <person name="Hatakeyama M."/>
            <person name="Paape T."/>
            <person name="Ng C.H."/>
            <person name="Ang C.C."/>
            <person name="Tnah L.H."/>
            <person name="Lee C.T."/>
            <person name="Nishiyama T."/>
            <person name="Sese J."/>
            <person name="O'Brien M.J."/>
            <person name="Copetti D."/>
            <person name="Mohd Noor M.I."/>
            <person name="Ong R.C."/>
            <person name="Putra M."/>
            <person name="Sireger I.Z."/>
            <person name="Indrioko S."/>
            <person name="Kosugi Y."/>
            <person name="Izuno A."/>
            <person name="Isagi Y."/>
            <person name="Lee S.L."/>
            <person name="Shimizu K.K."/>
        </authorList>
    </citation>
    <scope>NUCLEOTIDE SEQUENCE [LARGE SCALE GENOMIC DNA]</scope>
    <source>
        <strain evidence="6">214</strain>
    </source>
</reference>
<protein>
    <recommendedName>
        <fullName evidence="8">Reverse transcriptase</fullName>
    </recommendedName>
</protein>
<evidence type="ECO:0000259" key="4">
    <source>
        <dbReference type="PROSITE" id="PS50879"/>
    </source>
</evidence>
<feature type="coiled-coil region" evidence="2">
    <location>
        <begin position="688"/>
        <end position="742"/>
    </location>
</feature>
<accession>A0AAV5MFM5</accession>
<dbReference type="GO" id="GO:0015074">
    <property type="term" value="P:DNA integration"/>
    <property type="evidence" value="ECO:0007669"/>
    <property type="project" value="InterPro"/>
</dbReference>
<dbReference type="InterPro" id="IPR012337">
    <property type="entry name" value="RNaseH-like_sf"/>
</dbReference>
<dbReference type="PANTHER" id="PTHR48475">
    <property type="entry name" value="RIBONUCLEASE H"/>
    <property type="match status" value="1"/>
</dbReference>
<dbReference type="EMBL" id="BPVZ01000236">
    <property type="protein sequence ID" value="GKV47799.1"/>
    <property type="molecule type" value="Genomic_DNA"/>
</dbReference>
<feature type="compositionally biased region" description="Basic and acidic residues" evidence="3">
    <location>
        <begin position="20"/>
        <end position="32"/>
    </location>
</feature>
<dbReference type="PANTHER" id="PTHR48475:SF2">
    <property type="entry name" value="RIBONUCLEASE H"/>
    <property type="match status" value="1"/>
</dbReference>
<dbReference type="InterPro" id="IPR036397">
    <property type="entry name" value="RNaseH_sf"/>
</dbReference>
<dbReference type="Pfam" id="PF00078">
    <property type="entry name" value="RVT_1"/>
    <property type="match status" value="1"/>
</dbReference>
<dbReference type="InterPro" id="IPR000477">
    <property type="entry name" value="RT_dom"/>
</dbReference>
<dbReference type="Proteomes" id="UP001054252">
    <property type="component" value="Unassembled WGS sequence"/>
</dbReference>
<keyword evidence="7" id="KW-1185">Reference proteome</keyword>
<feature type="compositionally biased region" description="Basic and acidic residues" evidence="3">
    <location>
        <begin position="92"/>
        <end position="115"/>
    </location>
</feature>
<dbReference type="InterPro" id="IPR021109">
    <property type="entry name" value="Peptidase_aspartic_dom_sf"/>
</dbReference>
<feature type="region of interest" description="Disordered" evidence="3">
    <location>
        <begin position="1417"/>
        <end position="1459"/>
    </location>
</feature>
<dbReference type="InterPro" id="IPR005162">
    <property type="entry name" value="Retrotrans_gag_dom"/>
</dbReference>
<feature type="compositionally biased region" description="Basic and acidic residues" evidence="3">
    <location>
        <begin position="1820"/>
        <end position="1829"/>
    </location>
</feature>
<dbReference type="Gene3D" id="3.10.10.10">
    <property type="entry name" value="HIV Type 1 Reverse Transcriptase, subunit A, domain 1"/>
    <property type="match status" value="1"/>
</dbReference>
<dbReference type="Pfam" id="PF13456">
    <property type="entry name" value="RVT_3"/>
    <property type="match status" value="1"/>
</dbReference>
<comment type="caution">
    <text evidence="6">The sequence shown here is derived from an EMBL/GenBank/DDBJ whole genome shotgun (WGS) entry which is preliminary data.</text>
</comment>
<dbReference type="InterPro" id="IPR026960">
    <property type="entry name" value="RVT-Znf"/>
</dbReference>
<proteinExistence type="predicted"/>
<dbReference type="Pfam" id="PF03732">
    <property type="entry name" value="Retrotrans_gag"/>
    <property type="match status" value="1"/>
</dbReference>
<feature type="domain" description="RNase H type-1" evidence="4">
    <location>
        <begin position="2202"/>
        <end position="2331"/>
    </location>
</feature>
<dbReference type="CDD" id="cd01647">
    <property type="entry name" value="RT_LTR"/>
    <property type="match status" value="1"/>
</dbReference>
<feature type="compositionally biased region" description="Polar residues" evidence="3">
    <location>
        <begin position="68"/>
        <end position="83"/>
    </location>
</feature>
<feature type="region of interest" description="Disordered" evidence="3">
    <location>
        <begin position="13"/>
        <end position="192"/>
    </location>
</feature>